<proteinExistence type="predicted"/>
<protein>
    <submittedName>
        <fullName evidence="1">Uncharacterized protein</fullName>
    </submittedName>
</protein>
<name>A0A7U4PBW9_9BURK</name>
<accession>A0A7T2U5B5</accession>
<dbReference type="KEGG" id="bhg:I6G56_28115"/>
<dbReference type="Proteomes" id="UP000594943">
    <property type="component" value="Chromosome 2"/>
</dbReference>
<dbReference type="AlphaFoldDB" id="A0A7U4PBW9"/>
<reference evidence="1 2" key="1">
    <citation type="submission" date="2020-12" db="EMBL/GenBank/DDBJ databases">
        <title>FDA dAtabase for Regulatory Grade micrObial Sequences (FDA-ARGOS): Supporting development and validation of Infectious Disease Dx tests.</title>
        <authorList>
            <person name="Nelson B."/>
            <person name="Plummer A."/>
            <person name="Tallon L."/>
            <person name="Sadzewicz L."/>
            <person name="Zhao X."/>
            <person name="Boylan J."/>
            <person name="Ott S."/>
            <person name="Bowen H."/>
            <person name="Vavikolanu K."/>
            <person name="Mehta A."/>
            <person name="Aluvathingal J."/>
            <person name="Nadendla S."/>
            <person name="Myers T."/>
            <person name="Yan Y."/>
            <person name="Sichtig H."/>
        </authorList>
    </citation>
    <scope>NUCLEOTIDE SEQUENCE [LARGE SCALE GENOMIC DNA]</scope>
    <source>
        <strain evidence="1 2">FDAARGOS_899</strain>
    </source>
</reference>
<dbReference type="RefSeq" id="WP_006028136.1">
    <property type="nucleotide sequence ID" value="NZ_CP013382.1"/>
</dbReference>
<organism evidence="1 2">
    <name type="scientific">Burkholderia humptydooensis</name>
    <dbReference type="NCBI Taxonomy" id="430531"/>
    <lineage>
        <taxon>Bacteria</taxon>
        <taxon>Pseudomonadati</taxon>
        <taxon>Pseudomonadota</taxon>
        <taxon>Betaproteobacteria</taxon>
        <taxon>Burkholderiales</taxon>
        <taxon>Burkholderiaceae</taxon>
        <taxon>Burkholderia</taxon>
        <taxon>pseudomallei group</taxon>
    </lineage>
</organism>
<gene>
    <name evidence="1" type="ORF">I6G56_28115</name>
</gene>
<evidence type="ECO:0000313" key="1">
    <source>
        <dbReference type="EMBL" id="QPS45992.1"/>
    </source>
</evidence>
<sequence length="276" mass="29933">MDIDPVPPPDDRSLRTHAHPRRWLASAALLTPALYALLWLALPYAWRYWRAVVGWGARQLDPSLTAVVLGYPARAPRVPLLSINLAARMPSGALLLATAAVCAAVCGATFVRRTKWLPVAYLLRIAAFAQLMICVYFWAMYDPAAAAASGIATSGVATPGVATPGAFPYDALLHLRDVFVMNVAAIALIPLVMAALYYPLDFSFAQKAFASLLVLGYFVLALPFVLLLHAVVIYHGSLLFVPFCYFVLGAPLLIGLLVTLYSYCASWRGALTREPP</sequence>
<dbReference type="EMBL" id="CP065687">
    <property type="protein sequence ID" value="QPS45992.1"/>
    <property type="molecule type" value="Genomic_DNA"/>
</dbReference>
<evidence type="ECO:0000313" key="2">
    <source>
        <dbReference type="Proteomes" id="UP000594943"/>
    </source>
</evidence>
<accession>A0A7U4PBW9</accession>